<dbReference type="STRING" id="1549748.WH95_02990"/>
<evidence type="ECO:0000256" key="1">
    <source>
        <dbReference type="PROSITE-ProRule" id="PRU00169"/>
    </source>
</evidence>
<proteinExistence type="predicted"/>
<dbReference type="InterPro" id="IPR001789">
    <property type="entry name" value="Sig_transdc_resp-reg_receiver"/>
</dbReference>
<organism evidence="4 5">
    <name type="scientific">Kiloniella litopenaei</name>
    <dbReference type="NCBI Taxonomy" id="1549748"/>
    <lineage>
        <taxon>Bacteria</taxon>
        <taxon>Pseudomonadati</taxon>
        <taxon>Pseudomonadota</taxon>
        <taxon>Alphaproteobacteria</taxon>
        <taxon>Rhodospirillales</taxon>
        <taxon>Kiloniellaceae</taxon>
        <taxon>Kiloniella</taxon>
    </lineage>
</organism>
<feature type="modified residue" description="4-aspartylphosphate" evidence="1">
    <location>
        <position position="61"/>
    </location>
</feature>
<gene>
    <name evidence="4" type="ORF">WH95_02990</name>
</gene>
<protein>
    <recommendedName>
        <fullName evidence="3">Response regulatory domain-containing protein</fullName>
    </recommendedName>
</protein>
<evidence type="ECO:0000313" key="4">
    <source>
        <dbReference type="EMBL" id="KKJ78505.1"/>
    </source>
</evidence>
<dbReference type="SMART" id="SM00448">
    <property type="entry name" value="REC"/>
    <property type="match status" value="1"/>
</dbReference>
<sequence length="178" mass="20482">MTAACDLKNVEFLIVNDNPVMQRIVKTILRAFDVNAPRVASSAEEAIQALRNMPSDIAIIDLDMEPVDGNQLIQQLRTEENSPAPFIQIIALTAYAEKELVTTSRDKGMNEFLLKPLSPMMLYKAIERIIKRPRPFVRIDNYVGPCRRRRHDDPKEDQREDEDVSFIPENTFPWNRNA</sequence>
<dbReference type="AlphaFoldDB" id="A0A0M2RER8"/>
<dbReference type="Proteomes" id="UP000034491">
    <property type="component" value="Unassembled WGS sequence"/>
</dbReference>
<evidence type="ECO:0000313" key="5">
    <source>
        <dbReference type="Proteomes" id="UP000034491"/>
    </source>
</evidence>
<dbReference type="PANTHER" id="PTHR43228">
    <property type="entry name" value="TWO-COMPONENT RESPONSE REGULATOR"/>
    <property type="match status" value="1"/>
</dbReference>
<dbReference type="InterPro" id="IPR011006">
    <property type="entry name" value="CheY-like_superfamily"/>
</dbReference>
<dbReference type="PANTHER" id="PTHR43228:SF1">
    <property type="entry name" value="TWO-COMPONENT RESPONSE REGULATOR ARR22"/>
    <property type="match status" value="1"/>
</dbReference>
<comment type="caution">
    <text evidence="4">The sequence shown here is derived from an EMBL/GenBank/DDBJ whole genome shotgun (WGS) entry which is preliminary data.</text>
</comment>
<evidence type="ECO:0000259" key="3">
    <source>
        <dbReference type="PROSITE" id="PS50110"/>
    </source>
</evidence>
<dbReference type="SUPFAM" id="SSF52172">
    <property type="entry name" value="CheY-like"/>
    <property type="match status" value="1"/>
</dbReference>
<keyword evidence="5" id="KW-1185">Reference proteome</keyword>
<dbReference type="PROSITE" id="PS50110">
    <property type="entry name" value="RESPONSE_REGULATORY"/>
    <property type="match status" value="1"/>
</dbReference>
<keyword evidence="1" id="KW-0597">Phosphoprotein</keyword>
<name>A0A0M2RER8_9PROT</name>
<accession>A0A0M2RER8</accession>
<dbReference type="EMBL" id="LANI01000002">
    <property type="protein sequence ID" value="KKJ78505.1"/>
    <property type="molecule type" value="Genomic_DNA"/>
</dbReference>
<dbReference type="Pfam" id="PF00072">
    <property type="entry name" value="Response_reg"/>
    <property type="match status" value="1"/>
</dbReference>
<dbReference type="InterPro" id="IPR052048">
    <property type="entry name" value="ST_Response_Regulator"/>
</dbReference>
<reference evidence="4 5" key="1">
    <citation type="submission" date="2015-03" db="EMBL/GenBank/DDBJ databases">
        <title>Genome sequence of Kiloniella sp. P1-1, isolated from the gut microflora of Pacific white shrimp, Penaeus vannamei.</title>
        <authorList>
            <person name="Shao Z."/>
            <person name="Wang L."/>
            <person name="Li X."/>
        </authorList>
    </citation>
    <scope>NUCLEOTIDE SEQUENCE [LARGE SCALE GENOMIC DNA]</scope>
    <source>
        <strain evidence="4 5">P1-1</strain>
    </source>
</reference>
<dbReference type="GO" id="GO:0000160">
    <property type="term" value="P:phosphorelay signal transduction system"/>
    <property type="evidence" value="ECO:0007669"/>
    <property type="project" value="InterPro"/>
</dbReference>
<dbReference type="CDD" id="cd17546">
    <property type="entry name" value="REC_hyHK_CKI1_RcsC-like"/>
    <property type="match status" value="1"/>
</dbReference>
<feature type="region of interest" description="Disordered" evidence="2">
    <location>
        <begin position="147"/>
        <end position="178"/>
    </location>
</feature>
<dbReference type="Gene3D" id="3.40.50.2300">
    <property type="match status" value="1"/>
</dbReference>
<evidence type="ECO:0000256" key="2">
    <source>
        <dbReference type="SAM" id="MobiDB-lite"/>
    </source>
</evidence>
<feature type="domain" description="Response regulatory" evidence="3">
    <location>
        <begin position="11"/>
        <end position="130"/>
    </location>
</feature>